<protein>
    <recommendedName>
        <fullName evidence="12">Tetracycline resistance protein</fullName>
    </recommendedName>
</protein>
<name>A0A6M3HS66_9GAMM</name>
<dbReference type="GO" id="GO:0046677">
    <property type="term" value="P:response to antibiotic"/>
    <property type="evidence" value="ECO:0007669"/>
    <property type="project" value="UniProtKB-KW"/>
</dbReference>
<keyword evidence="5" id="KW-1003">Cell membrane</keyword>
<evidence type="ECO:0000256" key="5">
    <source>
        <dbReference type="ARBA" id="ARBA00022475"/>
    </source>
</evidence>
<dbReference type="RefSeq" id="WP_172106172.1">
    <property type="nucleotide sequence ID" value="NZ_CP038017.1"/>
</dbReference>
<comment type="function">
    <text evidence="1">Resistance to tetracycline by an active tetracycline efflux. This is an energy-dependent process that decreases the accumulation of the antibiotic in whole cells. This protein functions as a metal-tetracycline/H(+) antiporter.</text>
</comment>
<evidence type="ECO:0000256" key="6">
    <source>
        <dbReference type="ARBA" id="ARBA00022692"/>
    </source>
</evidence>
<keyword evidence="4" id="KW-0050">Antiport</keyword>
<evidence type="ECO:0000313" key="16">
    <source>
        <dbReference type="Proteomes" id="UP000503320"/>
    </source>
</evidence>
<proteinExistence type="inferred from homology"/>
<evidence type="ECO:0000256" key="10">
    <source>
        <dbReference type="ARBA" id="ARBA00023136"/>
    </source>
</evidence>
<dbReference type="SUPFAM" id="SSF103473">
    <property type="entry name" value="MFS general substrate transporter"/>
    <property type="match status" value="1"/>
</dbReference>
<dbReference type="Proteomes" id="UP000503320">
    <property type="component" value="Chromosome"/>
</dbReference>
<keyword evidence="9" id="KW-0406">Ion transport</keyword>
<evidence type="ECO:0000313" key="15">
    <source>
        <dbReference type="EMBL" id="QIV93890.1"/>
    </source>
</evidence>
<sequence length="388" mass="42129">MKQYKIIVLLSYISIASASAVIINPALPHISKELGLATGQVEWLVSIFLVGYVIGQIIYGPIANRYGEVKALRFGLVLNLLGVLLCLAGGYVFSMKVLLIGRFITALGSSAGLVCTFIILNNSVEPAKARLALSYATISFALALSLAILIGGLVDSYLHWRDCFFVLLVHGLIMFGLSFMYTDSEIQRKTLNINNILSGYINALCNFKLIVFSLVIGVMSVFSYCYSAAGPFITDDLFGFSSAEYGVWNSLTMVGIIGGSIAVARVINKYSDLAILGVALLAMAGFLGFLSFMYLEDLLTPVIFFMIATLMYFTCSFIYPTASHIASNAIKDKANASGAMNFINMGAAVIAVSVMGYLPFDYIWKFVLTCIILPIVCLFLLSLVKPKD</sequence>
<dbReference type="InterPro" id="IPR001958">
    <property type="entry name" value="Tet-R_TetA/multi-R_MdtG-like"/>
</dbReference>
<dbReference type="InterPro" id="IPR020846">
    <property type="entry name" value="MFS_dom"/>
</dbReference>
<comment type="subcellular location">
    <subcellularLocation>
        <location evidence="2">Membrane</location>
        <topology evidence="2">Multi-pass membrane protein</topology>
    </subcellularLocation>
</comment>
<feature type="transmembrane region" description="Helical" evidence="13">
    <location>
        <begin position="164"/>
        <end position="182"/>
    </location>
</feature>
<dbReference type="InterPro" id="IPR011701">
    <property type="entry name" value="MFS"/>
</dbReference>
<feature type="domain" description="Major facilitator superfamily (MFS) profile" evidence="14">
    <location>
        <begin position="1"/>
        <end position="388"/>
    </location>
</feature>
<reference evidence="15 16" key="1">
    <citation type="submission" date="2019-03" db="EMBL/GenBank/DDBJ databases">
        <title>Complete Genome Sequence of Allofrancisella frigidaquae Strain SYSU 10HL1970 Isolated from Water-Cooling Systems in China.</title>
        <authorList>
            <person name="Ohrman C."/>
            <person name="Uneklint I."/>
            <person name="Sjodin A."/>
        </authorList>
    </citation>
    <scope>NUCLEOTIDE SEQUENCE [LARGE SCALE GENOMIC DNA]</scope>
    <source>
        <strain evidence="15 16">SYSU 10HL1970</strain>
    </source>
</reference>
<dbReference type="Gene3D" id="1.20.1720.10">
    <property type="entry name" value="Multidrug resistance protein D"/>
    <property type="match status" value="1"/>
</dbReference>
<evidence type="ECO:0000259" key="14">
    <source>
        <dbReference type="PROSITE" id="PS50850"/>
    </source>
</evidence>
<dbReference type="Pfam" id="PF07690">
    <property type="entry name" value="MFS_1"/>
    <property type="match status" value="1"/>
</dbReference>
<feature type="transmembrane region" description="Helical" evidence="13">
    <location>
        <begin position="246"/>
        <end position="267"/>
    </location>
</feature>
<feature type="transmembrane region" description="Helical" evidence="13">
    <location>
        <begin position="366"/>
        <end position="384"/>
    </location>
</feature>
<comment type="similarity">
    <text evidence="3">Belongs to the major facilitator superfamily. TCR/Tet family.</text>
</comment>
<feature type="transmembrane region" description="Helical" evidence="13">
    <location>
        <begin position="301"/>
        <end position="322"/>
    </location>
</feature>
<dbReference type="GO" id="GO:1902600">
    <property type="term" value="P:proton transmembrane transport"/>
    <property type="evidence" value="ECO:0007669"/>
    <property type="project" value="UniProtKB-KW"/>
</dbReference>
<keyword evidence="7" id="KW-0375">Hydrogen ion transport</keyword>
<evidence type="ECO:0000256" key="3">
    <source>
        <dbReference type="ARBA" id="ARBA00007520"/>
    </source>
</evidence>
<dbReference type="PROSITE" id="PS50850">
    <property type="entry name" value="MFS"/>
    <property type="match status" value="1"/>
</dbReference>
<feature type="transmembrane region" description="Helical" evidence="13">
    <location>
        <begin position="99"/>
        <end position="120"/>
    </location>
</feature>
<dbReference type="PRINTS" id="PR01035">
    <property type="entry name" value="TCRTETA"/>
</dbReference>
<evidence type="ECO:0000256" key="9">
    <source>
        <dbReference type="ARBA" id="ARBA00023065"/>
    </source>
</evidence>
<gene>
    <name evidence="15" type="ORF">E3E15_00365</name>
</gene>
<evidence type="ECO:0000256" key="11">
    <source>
        <dbReference type="ARBA" id="ARBA00023251"/>
    </source>
</evidence>
<feature type="transmembrane region" description="Helical" evidence="13">
    <location>
        <begin position="132"/>
        <end position="152"/>
    </location>
</feature>
<evidence type="ECO:0000256" key="7">
    <source>
        <dbReference type="ARBA" id="ARBA00022781"/>
    </source>
</evidence>
<keyword evidence="16" id="KW-1185">Reference proteome</keyword>
<dbReference type="GO" id="GO:0005886">
    <property type="term" value="C:plasma membrane"/>
    <property type="evidence" value="ECO:0007669"/>
    <property type="project" value="TreeGrafter"/>
</dbReference>
<dbReference type="EMBL" id="CP038017">
    <property type="protein sequence ID" value="QIV93890.1"/>
    <property type="molecule type" value="Genomic_DNA"/>
</dbReference>
<keyword evidence="6 13" id="KW-0812">Transmembrane</keyword>
<evidence type="ECO:0000256" key="4">
    <source>
        <dbReference type="ARBA" id="ARBA00022449"/>
    </source>
</evidence>
<keyword evidence="11" id="KW-0046">Antibiotic resistance</keyword>
<feature type="transmembrane region" description="Helical" evidence="13">
    <location>
        <begin position="274"/>
        <end position="295"/>
    </location>
</feature>
<dbReference type="GO" id="GO:0015297">
    <property type="term" value="F:antiporter activity"/>
    <property type="evidence" value="ECO:0007669"/>
    <property type="project" value="UniProtKB-KW"/>
</dbReference>
<feature type="transmembrane region" description="Helical" evidence="13">
    <location>
        <begin position="74"/>
        <end position="93"/>
    </location>
</feature>
<accession>A0A6M3HS66</accession>
<dbReference type="AlphaFoldDB" id="A0A6M3HS66"/>
<feature type="transmembrane region" description="Helical" evidence="13">
    <location>
        <begin position="44"/>
        <end position="62"/>
    </location>
</feature>
<evidence type="ECO:0000256" key="2">
    <source>
        <dbReference type="ARBA" id="ARBA00004141"/>
    </source>
</evidence>
<keyword evidence="4" id="KW-0813">Transport</keyword>
<feature type="transmembrane region" description="Helical" evidence="13">
    <location>
        <begin position="203"/>
        <end position="226"/>
    </location>
</feature>
<dbReference type="InterPro" id="IPR036259">
    <property type="entry name" value="MFS_trans_sf"/>
</dbReference>
<evidence type="ECO:0000256" key="8">
    <source>
        <dbReference type="ARBA" id="ARBA00022989"/>
    </source>
</evidence>
<organism evidence="15 16">
    <name type="scientific">Allofrancisella frigidaquae</name>
    <dbReference type="NCBI Taxonomy" id="1085644"/>
    <lineage>
        <taxon>Bacteria</taxon>
        <taxon>Pseudomonadati</taxon>
        <taxon>Pseudomonadota</taxon>
        <taxon>Gammaproteobacteria</taxon>
        <taxon>Thiotrichales</taxon>
        <taxon>Francisellaceae</taxon>
        <taxon>Allofrancisella</taxon>
    </lineage>
</organism>
<feature type="transmembrane region" description="Helical" evidence="13">
    <location>
        <begin position="342"/>
        <end position="360"/>
    </location>
</feature>
<dbReference type="PANTHER" id="PTHR23501">
    <property type="entry name" value="MAJOR FACILITATOR SUPERFAMILY"/>
    <property type="match status" value="1"/>
</dbReference>
<keyword evidence="8 13" id="KW-1133">Transmembrane helix</keyword>
<evidence type="ECO:0000256" key="1">
    <source>
        <dbReference type="ARBA" id="ARBA00003279"/>
    </source>
</evidence>
<keyword evidence="10 13" id="KW-0472">Membrane</keyword>
<evidence type="ECO:0000256" key="12">
    <source>
        <dbReference type="ARBA" id="ARBA00040630"/>
    </source>
</evidence>
<dbReference type="PANTHER" id="PTHR23501:SF188">
    <property type="entry name" value="TETRACYCLINE RESISTANCE PROTEIN"/>
    <property type="match status" value="1"/>
</dbReference>
<dbReference type="KEGG" id="afri:E3E15_00365"/>
<evidence type="ECO:0000256" key="13">
    <source>
        <dbReference type="SAM" id="Phobius"/>
    </source>
</evidence>